<protein>
    <submittedName>
        <fullName evidence="1">Uncharacterized protein</fullName>
    </submittedName>
</protein>
<keyword evidence="2" id="KW-1185">Reference proteome</keyword>
<gene>
    <name evidence="1" type="ORF">BBBOND_0405820</name>
</gene>
<sequence>MIIAVFAWNIQTQKDHQLVNSLHLLVNELTPTHLVISRSTAENLLKNLHHWLSATGAAISAIRQEMIHADIARQNTLMLIQMVTAVLSIIKAALSPETLDKNMTLLHCIVNTCTMPPIEDLLFDIKDSKFDATSKLLGLEEMRPKTIELLEFLSLILRTFMGYKLNSMYELNNTKVRHADLNITLLQAGYGNHSVTLVVSNVIREIYESDNQTKSALALAIIMDIEAPSPPPSPLTDVMQYHMSQIWIAAYRNQSRHTLWRYDLGKT</sequence>
<proteinExistence type="predicted"/>
<dbReference type="GeneID" id="24566639"/>
<dbReference type="RefSeq" id="XP_012770284.1">
    <property type="nucleotide sequence ID" value="XM_012914830.1"/>
</dbReference>
<dbReference type="VEuPathDB" id="PiroplasmaDB:BBBOND_0405820"/>
<accession>A0A061DBY7</accession>
<dbReference type="KEGG" id="bbig:BBBOND_0405820"/>
<dbReference type="EMBL" id="LK391711">
    <property type="protein sequence ID" value="CDR98098.1"/>
    <property type="molecule type" value="Genomic_DNA"/>
</dbReference>
<dbReference type="OrthoDB" id="10571511at2759"/>
<evidence type="ECO:0000313" key="1">
    <source>
        <dbReference type="EMBL" id="CDR98098.1"/>
    </source>
</evidence>
<dbReference type="OMA" id="HESEIMD"/>
<organism evidence="1 2">
    <name type="scientific">Babesia bigemina</name>
    <dbReference type="NCBI Taxonomy" id="5866"/>
    <lineage>
        <taxon>Eukaryota</taxon>
        <taxon>Sar</taxon>
        <taxon>Alveolata</taxon>
        <taxon>Apicomplexa</taxon>
        <taxon>Aconoidasida</taxon>
        <taxon>Piroplasmida</taxon>
        <taxon>Babesiidae</taxon>
        <taxon>Babesia</taxon>
    </lineage>
</organism>
<evidence type="ECO:0000313" key="2">
    <source>
        <dbReference type="Proteomes" id="UP000033188"/>
    </source>
</evidence>
<reference evidence="2" key="1">
    <citation type="journal article" date="2014" name="Nucleic Acids Res.">
        <title>The evolutionary dynamics of variant antigen genes in Babesia reveal a history of genomic innovation underlying host-parasite interaction.</title>
        <authorList>
            <person name="Jackson A.P."/>
            <person name="Otto T.D."/>
            <person name="Darby A."/>
            <person name="Ramaprasad A."/>
            <person name="Xia D."/>
            <person name="Echaide I.E."/>
            <person name="Farber M."/>
            <person name="Gahlot S."/>
            <person name="Gamble J."/>
            <person name="Gupta D."/>
            <person name="Gupta Y."/>
            <person name="Jackson L."/>
            <person name="Malandrin L."/>
            <person name="Malas T.B."/>
            <person name="Moussa E."/>
            <person name="Nair M."/>
            <person name="Reid A.J."/>
            <person name="Sanders M."/>
            <person name="Sharma J."/>
            <person name="Tracey A."/>
            <person name="Quail M.A."/>
            <person name="Weir W."/>
            <person name="Wastling J.M."/>
            <person name="Hall N."/>
            <person name="Willadsen P."/>
            <person name="Lingelbach K."/>
            <person name="Shiels B."/>
            <person name="Tait A."/>
            <person name="Berriman M."/>
            <person name="Allred D.R."/>
            <person name="Pain A."/>
        </authorList>
    </citation>
    <scope>NUCLEOTIDE SEQUENCE [LARGE SCALE GENOMIC DNA]</scope>
    <source>
        <strain evidence="2">Bond</strain>
    </source>
</reference>
<dbReference type="Proteomes" id="UP000033188">
    <property type="component" value="Chromosome 5"/>
</dbReference>
<dbReference type="AlphaFoldDB" id="A0A061DBY7"/>
<name>A0A061DBY7_BABBI</name>